<dbReference type="NCBIfam" id="TIGR04401">
    <property type="entry name" value="TAT_Cys_rich"/>
    <property type="match status" value="1"/>
</dbReference>
<evidence type="ECO:0000313" key="2">
    <source>
        <dbReference type="EMBL" id="GEO42658.1"/>
    </source>
</evidence>
<dbReference type="RefSeq" id="WP_052832459.1">
    <property type="nucleotide sequence ID" value="NZ_BJYZ01000047.1"/>
</dbReference>
<sequence>MEMDRRIFLTAGATSVLATTAIAAAQQPEKPAGGEHVHEHQHGHDHAGMGKLKYGDLMKEATHCVTTGEVCLNHCLETFAGGDTTLAVCASKVRELIAATGSLAELSAMGSSYVPAMSKVVLQVCQDCEKECRKHEKHATCKACADACASCAEECRKVDA</sequence>
<keyword evidence="3" id="KW-1185">Reference proteome</keyword>
<dbReference type="InterPro" id="IPR030913">
    <property type="entry name" value="Csp1_Cys_rich"/>
</dbReference>
<dbReference type="Gene3D" id="1.20.1270.360">
    <property type="match status" value="1"/>
</dbReference>
<dbReference type="EMBL" id="BJYZ01000047">
    <property type="protein sequence ID" value="GEO42658.1"/>
    <property type="molecule type" value="Genomic_DNA"/>
</dbReference>
<protein>
    <recommendedName>
        <fullName evidence="4">Ferredoxin</fullName>
    </recommendedName>
</protein>
<feature type="compositionally biased region" description="Basic and acidic residues" evidence="1">
    <location>
        <begin position="32"/>
        <end position="49"/>
    </location>
</feature>
<evidence type="ECO:0000256" key="1">
    <source>
        <dbReference type="SAM" id="MobiDB-lite"/>
    </source>
</evidence>
<dbReference type="Proteomes" id="UP000321523">
    <property type="component" value="Unassembled WGS sequence"/>
</dbReference>
<gene>
    <name evidence="2" type="ORF">SAE02_68060</name>
</gene>
<proteinExistence type="predicted"/>
<accession>A0A512E1R3</accession>
<feature type="region of interest" description="Disordered" evidence="1">
    <location>
        <begin position="27"/>
        <end position="49"/>
    </location>
</feature>
<dbReference type="PANTHER" id="PTHR37310:SF1">
    <property type="entry name" value="CYTOPLASMIC PROTEIN"/>
    <property type="match status" value="1"/>
</dbReference>
<organism evidence="2 3">
    <name type="scientific">Skermanella aerolata</name>
    <dbReference type="NCBI Taxonomy" id="393310"/>
    <lineage>
        <taxon>Bacteria</taxon>
        <taxon>Pseudomonadati</taxon>
        <taxon>Pseudomonadota</taxon>
        <taxon>Alphaproteobacteria</taxon>
        <taxon>Rhodospirillales</taxon>
        <taxon>Azospirillaceae</taxon>
        <taxon>Skermanella</taxon>
    </lineage>
</organism>
<evidence type="ECO:0000313" key="3">
    <source>
        <dbReference type="Proteomes" id="UP000321523"/>
    </source>
</evidence>
<reference evidence="2 3" key="1">
    <citation type="submission" date="2019-07" db="EMBL/GenBank/DDBJ databases">
        <title>Whole genome shotgun sequence of Skermanella aerolata NBRC 106429.</title>
        <authorList>
            <person name="Hosoyama A."/>
            <person name="Uohara A."/>
            <person name="Ohji S."/>
            <person name="Ichikawa N."/>
        </authorList>
    </citation>
    <scope>NUCLEOTIDE SEQUENCE [LARGE SCALE GENOMIC DNA]</scope>
    <source>
        <strain evidence="2 3">NBRC 106429</strain>
    </source>
</reference>
<dbReference type="PANTHER" id="PTHR37310">
    <property type="entry name" value="CYTOPLASMIC PROTEIN-RELATED"/>
    <property type="match status" value="1"/>
</dbReference>
<dbReference type="Pfam" id="PF03860">
    <property type="entry name" value="Csp"/>
    <property type="match status" value="1"/>
</dbReference>
<comment type="caution">
    <text evidence="2">The sequence shown here is derived from an EMBL/GenBank/DDBJ whole genome shotgun (WGS) entry which is preliminary data.</text>
</comment>
<evidence type="ECO:0008006" key="4">
    <source>
        <dbReference type="Google" id="ProtNLM"/>
    </source>
</evidence>
<dbReference type="InterPro" id="IPR005560">
    <property type="entry name" value="Csp_YhjQ"/>
</dbReference>
<dbReference type="AlphaFoldDB" id="A0A512E1R3"/>
<name>A0A512E1R3_9PROT</name>